<accession>A0A345DNR7</accession>
<evidence type="ECO:0000256" key="7">
    <source>
        <dbReference type="PIRNR" id="PIRNR000723"/>
    </source>
</evidence>
<comment type="similarity">
    <text evidence="1 7">Belongs to the carbamate kinase family.</text>
</comment>
<evidence type="ECO:0000256" key="5">
    <source>
        <dbReference type="ARBA" id="ARBA00048467"/>
    </source>
</evidence>
<dbReference type="CDD" id="cd04235">
    <property type="entry name" value="AAK_CK"/>
    <property type="match status" value="1"/>
</dbReference>
<keyword evidence="10" id="KW-1185">Reference proteome</keyword>
<keyword evidence="4 7" id="KW-0418">Kinase</keyword>
<dbReference type="KEGG" id="sphh:SDAV_00872"/>
<dbReference type="GO" id="GO:0008804">
    <property type="term" value="F:carbamate kinase activity"/>
    <property type="evidence" value="ECO:0007669"/>
    <property type="project" value="UniProtKB-UniRule"/>
</dbReference>
<dbReference type="PANTHER" id="PTHR30409">
    <property type="entry name" value="CARBAMATE KINASE"/>
    <property type="match status" value="1"/>
</dbReference>
<dbReference type="InterPro" id="IPR036393">
    <property type="entry name" value="AceGlu_kinase-like_sf"/>
</dbReference>
<evidence type="ECO:0000256" key="2">
    <source>
        <dbReference type="ARBA" id="ARBA00013070"/>
    </source>
</evidence>
<proteinExistence type="inferred from homology"/>
<evidence type="ECO:0000256" key="3">
    <source>
        <dbReference type="ARBA" id="ARBA00022679"/>
    </source>
</evidence>
<evidence type="ECO:0000256" key="6">
    <source>
        <dbReference type="NCBIfam" id="TIGR00746"/>
    </source>
</evidence>
<dbReference type="Gene3D" id="3.40.1160.10">
    <property type="entry name" value="Acetylglutamate kinase-like"/>
    <property type="match status" value="1"/>
</dbReference>
<dbReference type="PANTHER" id="PTHR30409:SF1">
    <property type="entry name" value="CARBAMATE KINASE-RELATED"/>
    <property type="match status" value="1"/>
</dbReference>
<evidence type="ECO:0000259" key="8">
    <source>
        <dbReference type="Pfam" id="PF00696"/>
    </source>
</evidence>
<comment type="catalytic activity">
    <reaction evidence="5">
        <text>hydrogencarbonate + NH4(+) + ATP = carbamoyl phosphate + ADP + H2O + H(+)</text>
        <dbReference type="Rhea" id="RHEA:10152"/>
        <dbReference type="ChEBI" id="CHEBI:15377"/>
        <dbReference type="ChEBI" id="CHEBI:15378"/>
        <dbReference type="ChEBI" id="CHEBI:17544"/>
        <dbReference type="ChEBI" id="CHEBI:28938"/>
        <dbReference type="ChEBI" id="CHEBI:30616"/>
        <dbReference type="ChEBI" id="CHEBI:58228"/>
        <dbReference type="ChEBI" id="CHEBI:456216"/>
        <dbReference type="EC" id="2.7.2.2"/>
    </reaction>
</comment>
<dbReference type="EMBL" id="CP031088">
    <property type="protein sequence ID" value="AXF95855.1"/>
    <property type="molecule type" value="Genomic_DNA"/>
</dbReference>
<organism evidence="9 10">
    <name type="scientific">Spiroplasma phoeniceum P40</name>
    <dbReference type="NCBI Taxonomy" id="1276259"/>
    <lineage>
        <taxon>Bacteria</taxon>
        <taxon>Bacillati</taxon>
        <taxon>Mycoplasmatota</taxon>
        <taxon>Mollicutes</taxon>
        <taxon>Entomoplasmatales</taxon>
        <taxon>Spiroplasmataceae</taxon>
        <taxon>Spiroplasma</taxon>
    </lineage>
</organism>
<dbReference type="NCBIfam" id="TIGR00746">
    <property type="entry name" value="arcC"/>
    <property type="match status" value="1"/>
</dbReference>
<keyword evidence="3 7" id="KW-0808">Transferase</keyword>
<dbReference type="Proteomes" id="UP000253689">
    <property type="component" value="Chromosome"/>
</dbReference>
<evidence type="ECO:0000256" key="1">
    <source>
        <dbReference type="ARBA" id="ARBA00011066"/>
    </source>
</evidence>
<dbReference type="FunFam" id="3.40.1160.10:FF:000007">
    <property type="entry name" value="Carbamate kinase"/>
    <property type="match status" value="1"/>
</dbReference>
<dbReference type="SUPFAM" id="SSF53633">
    <property type="entry name" value="Carbamate kinase-like"/>
    <property type="match status" value="1"/>
</dbReference>
<protein>
    <recommendedName>
        <fullName evidence="2 6">Carbamate kinase</fullName>
    </recommendedName>
</protein>
<dbReference type="RefSeq" id="WP_114564681.1">
    <property type="nucleotide sequence ID" value="NZ_CP031088.1"/>
</dbReference>
<feature type="domain" description="Aspartate/glutamate/uridylate kinase" evidence="8">
    <location>
        <begin position="3"/>
        <end position="290"/>
    </location>
</feature>
<dbReference type="GO" id="GO:0005829">
    <property type="term" value="C:cytosol"/>
    <property type="evidence" value="ECO:0007669"/>
    <property type="project" value="TreeGrafter"/>
</dbReference>
<dbReference type="GO" id="GO:0019546">
    <property type="term" value="P:L-arginine deiminase pathway"/>
    <property type="evidence" value="ECO:0007669"/>
    <property type="project" value="TreeGrafter"/>
</dbReference>
<dbReference type="AlphaFoldDB" id="A0A345DNR7"/>
<dbReference type="PRINTS" id="PR01469">
    <property type="entry name" value="CARBMTKINASE"/>
</dbReference>
<evidence type="ECO:0000313" key="10">
    <source>
        <dbReference type="Proteomes" id="UP000253689"/>
    </source>
</evidence>
<dbReference type="InterPro" id="IPR003964">
    <property type="entry name" value="Carb_kinase"/>
</dbReference>
<dbReference type="Pfam" id="PF00696">
    <property type="entry name" value="AA_kinase"/>
    <property type="match status" value="1"/>
</dbReference>
<name>A0A345DNR7_9MOLU</name>
<gene>
    <name evidence="9" type="ORF">SDAV_00872</name>
</gene>
<dbReference type="PIRSF" id="PIRSF000723">
    <property type="entry name" value="Carbamate_kin"/>
    <property type="match status" value="1"/>
</dbReference>
<sequence>MARIVVALGGNALGNSPSEQQEIVKDTAKAMVDIIENGDELIIAHGNGPQVGMINNAFDEAAHVNNKIPIMPFPECGAMSQAYIGYHLQNAILNELNKRKIKKNVVTIVTQVEVDHKDPAFNNPTKPIGAFYPEAEAKALAEKNGFTVKEDAGRGWRRVIASPQPIDIVEKEIIEDLIKQGHIVITVGGGGIPVVKTGAAYQGVPAVIDKDFASAKLAELIKADKLMILTAVAKVAINYGKPNQQALDVLTLTAAEKYITENQFVPGSMLPKVQAAMKFASSGSQKIAIIAELAQAKAALAGKAGTTISK</sequence>
<dbReference type="NCBIfam" id="NF009007">
    <property type="entry name" value="PRK12352.1"/>
    <property type="match status" value="1"/>
</dbReference>
<dbReference type="InterPro" id="IPR001048">
    <property type="entry name" value="Asp/Glu/Uridylate_kinase"/>
</dbReference>
<evidence type="ECO:0000256" key="4">
    <source>
        <dbReference type="ARBA" id="ARBA00022777"/>
    </source>
</evidence>
<evidence type="ECO:0000313" key="9">
    <source>
        <dbReference type="EMBL" id="AXF95855.1"/>
    </source>
</evidence>
<reference evidence="10" key="1">
    <citation type="submission" date="2018-07" db="EMBL/GenBank/DDBJ databases">
        <title>Complete Genome Sequence of Spiroplasma phoeniceum.</title>
        <authorList>
            <person name="Davis R.E."/>
            <person name="Shao J.Y."/>
            <person name="Zhao Y."/>
            <person name="Silver A."/>
            <person name="Stump z."/>
            <person name="Gasparich G."/>
        </authorList>
    </citation>
    <scope>NUCLEOTIDE SEQUENCE [LARGE SCALE GENOMIC DNA]</scope>
    <source>
        <strain evidence="10">P40</strain>
    </source>
</reference>